<dbReference type="AlphaFoldDB" id="A0A2Z6NBC3"/>
<protein>
    <submittedName>
        <fullName evidence="3">Uncharacterized protein</fullName>
    </submittedName>
</protein>
<sequence length="89" mass="9691">MASFSSLVLLLVALIVIPQGLSQYLPPSYSGPGHPPYRLPTEKLPAGYATSLEKPPAYKPPIEKSPQVKKPMEKPSVYKPSAEKPTYTP</sequence>
<evidence type="ECO:0000256" key="1">
    <source>
        <dbReference type="SAM" id="MobiDB-lite"/>
    </source>
</evidence>
<gene>
    <name evidence="3" type="ORF">TSUD_267020</name>
</gene>
<feature type="chain" id="PRO_5016384242" evidence="2">
    <location>
        <begin position="23"/>
        <end position="89"/>
    </location>
</feature>
<organism evidence="3 4">
    <name type="scientific">Trifolium subterraneum</name>
    <name type="common">Subterranean clover</name>
    <dbReference type="NCBI Taxonomy" id="3900"/>
    <lineage>
        <taxon>Eukaryota</taxon>
        <taxon>Viridiplantae</taxon>
        <taxon>Streptophyta</taxon>
        <taxon>Embryophyta</taxon>
        <taxon>Tracheophyta</taxon>
        <taxon>Spermatophyta</taxon>
        <taxon>Magnoliopsida</taxon>
        <taxon>eudicotyledons</taxon>
        <taxon>Gunneridae</taxon>
        <taxon>Pentapetalae</taxon>
        <taxon>rosids</taxon>
        <taxon>fabids</taxon>
        <taxon>Fabales</taxon>
        <taxon>Fabaceae</taxon>
        <taxon>Papilionoideae</taxon>
        <taxon>50 kb inversion clade</taxon>
        <taxon>NPAAA clade</taxon>
        <taxon>Hologalegina</taxon>
        <taxon>IRL clade</taxon>
        <taxon>Trifolieae</taxon>
        <taxon>Trifolium</taxon>
    </lineage>
</organism>
<feature type="region of interest" description="Disordered" evidence="1">
    <location>
        <begin position="52"/>
        <end position="89"/>
    </location>
</feature>
<dbReference type="EMBL" id="DF973338">
    <property type="protein sequence ID" value="GAU26587.1"/>
    <property type="molecule type" value="Genomic_DNA"/>
</dbReference>
<keyword evidence="2" id="KW-0732">Signal</keyword>
<evidence type="ECO:0000313" key="3">
    <source>
        <dbReference type="EMBL" id="GAU26587.1"/>
    </source>
</evidence>
<evidence type="ECO:0000313" key="4">
    <source>
        <dbReference type="Proteomes" id="UP000242715"/>
    </source>
</evidence>
<keyword evidence="4" id="KW-1185">Reference proteome</keyword>
<accession>A0A2Z6NBC3</accession>
<dbReference type="Proteomes" id="UP000242715">
    <property type="component" value="Unassembled WGS sequence"/>
</dbReference>
<proteinExistence type="predicted"/>
<dbReference type="OrthoDB" id="10434196at2759"/>
<reference evidence="4" key="1">
    <citation type="journal article" date="2017" name="Front. Plant Sci.">
        <title>Climate Clever Clovers: New Paradigm to Reduce the Environmental Footprint of Ruminants by Breeding Low Methanogenic Forages Utilizing Haplotype Variation.</title>
        <authorList>
            <person name="Kaur P."/>
            <person name="Appels R."/>
            <person name="Bayer P.E."/>
            <person name="Keeble-Gagnere G."/>
            <person name="Wang J."/>
            <person name="Hirakawa H."/>
            <person name="Shirasawa K."/>
            <person name="Vercoe P."/>
            <person name="Stefanova K."/>
            <person name="Durmic Z."/>
            <person name="Nichols P."/>
            <person name="Revell C."/>
            <person name="Isobe S.N."/>
            <person name="Edwards D."/>
            <person name="Erskine W."/>
        </authorList>
    </citation>
    <scope>NUCLEOTIDE SEQUENCE [LARGE SCALE GENOMIC DNA]</scope>
    <source>
        <strain evidence="4">cv. Daliak</strain>
    </source>
</reference>
<evidence type="ECO:0000256" key="2">
    <source>
        <dbReference type="SAM" id="SignalP"/>
    </source>
</evidence>
<name>A0A2Z6NBC3_TRISU</name>
<feature type="signal peptide" evidence="2">
    <location>
        <begin position="1"/>
        <end position="22"/>
    </location>
</feature>